<evidence type="ECO:0000256" key="1">
    <source>
        <dbReference type="SAM" id="MobiDB-lite"/>
    </source>
</evidence>
<evidence type="ECO:0000313" key="2">
    <source>
        <dbReference type="EMBL" id="KAG0711843.1"/>
    </source>
</evidence>
<reference evidence="2" key="1">
    <citation type="submission" date="2020-07" db="EMBL/GenBank/DDBJ databases">
        <title>The High-quality genome of the commercially important snow crab, Chionoecetes opilio.</title>
        <authorList>
            <person name="Jeong J.-H."/>
            <person name="Ryu S."/>
        </authorList>
    </citation>
    <scope>NUCLEOTIDE SEQUENCE</scope>
    <source>
        <strain evidence="2">MADBK_172401_WGS</strain>
        <tissue evidence="2">Digestive gland</tissue>
    </source>
</reference>
<accession>A0A8J5BX35</accession>
<dbReference type="Proteomes" id="UP000770661">
    <property type="component" value="Unassembled WGS sequence"/>
</dbReference>
<evidence type="ECO:0000313" key="3">
    <source>
        <dbReference type="Proteomes" id="UP000770661"/>
    </source>
</evidence>
<keyword evidence="3" id="KW-1185">Reference proteome</keyword>
<dbReference type="EMBL" id="JACEEZ010022969">
    <property type="protein sequence ID" value="KAG0711843.1"/>
    <property type="molecule type" value="Genomic_DNA"/>
</dbReference>
<organism evidence="2 3">
    <name type="scientific">Chionoecetes opilio</name>
    <name type="common">Atlantic snow crab</name>
    <name type="synonym">Cancer opilio</name>
    <dbReference type="NCBI Taxonomy" id="41210"/>
    <lineage>
        <taxon>Eukaryota</taxon>
        <taxon>Metazoa</taxon>
        <taxon>Ecdysozoa</taxon>
        <taxon>Arthropoda</taxon>
        <taxon>Crustacea</taxon>
        <taxon>Multicrustacea</taxon>
        <taxon>Malacostraca</taxon>
        <taxon>Eumalacostraca</taxon>
        <taxon>Eucarida</taxon>
        <taxon>Decapoda</taxon>
        <taxon>Pleocyemata</taxon>
        <taxon>Brachyura</taxon>
        <taxon>Eubrachyura</taxon>
        <taxon>Majoidea</taxon>
        <taxon>Majidae</taxon>
        <taxon>Chionoecetes</taxon>
    </lineage>
</organism>
<name>A0A8J5BX35_CHIOP</name>
<feature type="region of interest" description="Disordered" evidence="1">
    <location>
        <begin position="1"/>
        <end position="24"/>
    </location>
</feature>
<feature type="compositionally biased region" description="Polar residues" evidence="1">
    <location>
        <begin position="1"/>
        <end position="18"/>
    </location>
</feature>
<comment type="caution">
    <text evidence="2">The sequence shown here is derived from an EMBL/GenBank/DDBJ whole genome shotgun (WGS) entry which is preliminary data.</text>
</comment>
<protein>
    <submittedName>
        <fullName evidence="2">Uncharacterized protein</fullName>
    </submittedName>
</protein>
<sequence length="249" mass="28185">MLCLTSTKGTSSKMQNEPTKCRHRDPFKNIQPGHNIQQWRKFTREFPPTRASLIKFLGEEWKKPQHREKLEGKELYVTCEQALLQDHQEQWEEAPELKSSQEEARHTPLSPCKFMQQNLGTNLSLIMQRIQTSWSCVWACATRSHPTCSRSAGRRTGQDSWISPKTEPYTGSSVCDSLIGMHAFTGCDTVKCIRPAGEDDDTQTGEDGPKTYQGLSTNLGAHGKCLLNSLRSYRKSPATCTCHLPTQLR</sequence>
<proteinExistence type="predicted"/>
<gene>
    <name evidence="2" type="ORF">GWK47_019735</name>
</gene>
<dbReference type="AlphaFoldDB" id="A0A8J5BX35"/>